<dbReference type="EMBL" id="CP017637">
    <property type="protein sequence ID" value="APG12214.1"/>
    <property type="molecule type" value="Genomic_DNA"/>
</dbReference>
<dbReference type="Pfam" id="PF07238">
    <property type="entry name" value="PilZ"/>
    <property type="match status" value="1"/>
</dbReference>
<proteinExistence type="predicted"/>
<evidence type="ECO:0000313" key="2">
    <source>
        <dbReference type="EMBL" id="APG12214.1"/>
    </source>
</evidence>
<sequence length="225" mass="25420">MRPTVNLRKQSETRLAFMSVSEFLRQRAVEVSVSGSYSLPRWYDCEGQLRTFACRTKRVSPFRMIVDVPVVGKVGERVTSYFQDFGEFQCTISATLKAGFLMELDMTRERRAWMSEKLTWLEKKQKDASILELRNDARFVPQVSHSFLTLADGSTHACFIIDVSTAGVAISCEYDPAIGTPLAVGACVGRVIRKFDNGFAVKFAEKQQRDDLVRLVVRTPMLQSA</sequence>
<accession>A0A1L3FFY0</accession>
<dbReference type="InterPro" id="IPR009875">
    <property type="entry name" value="PilZ_domain"/>
</dbReference>
<feature type="domain" description="PilZ" evidence="1">
    <location>
        <begin position="133"/>
        <end position="216"/>
    </location>
</feature>
<reference evidence="2 3" key="1">
    <citation type="submission" date="2016-11" db="EMBL/GenBank/DDBJ databases">
        <title>Complete Genome Sequence of Bradyrhizobium sp. strain J5, an isolated from soybean nodule in Hokkaido.</title>
        <authorList>
            <person name="Kanehara K."/>
        </authorList>
    </citation>
    <scope>NUCLEOTIDE SEQUENCE [LARGE SCALE GENOMIC DNA]</scope>
    <source>
        <strain evidence="2 3">J5</strain>
    </source>
</reference>
<evidence type="ECO:0000313" key="3">
    <source>
        <dbReference type="Proteomes" id="UP000181962"/>
    </source>
</evidence>
<organism evidence="2 3">
    <name type="scientific">Bradyrhizobium japonicum</name>
    <dbReference type="NCBI Taxonomy" id="375"/>
    <lineage>
        <taxon>Bacteria</taxon>
        <taxon>Pseudomonadati</taxon>
        <taxon>Pseudomonadota</taxon>
        <taxon>Alphaproteobacteria</taxon>
        <taxon>Hyphomicrobiales</taxon>
        <taxon>Nitrobacteraceae</taxon>
        <taxon>Bradyrhizobium</taxon>
    </lineage>
</organism>
<name>A0A1L3FFY0_BRAJP</name>
<dbReference type="AlphaFoldDB" id="A0A1L3FFY0"/>
<gene>
    <name evidence="2" type="ORF">BKD09_28155</name>
</gene>
<evidence type="ECO:0000259" key="1">
    <source>
        <dbReference type="Pfam" id="PF07238"/>
    </source>
</evidence>
<dbReference type="GO" id="GO:0035438">
    <property type="term" value="F:cyclic-di-GMP binding"/>
    <property type="evidence" value="ECO:0007669"/>
    <property type="project" value="InterPro"/>
</dbReference>
<dbReference type="Proteomes" id="UP000181962">
    <property type="component" value="Chromosome"/>
</dbReference>
<protein>
    <submittedName>
        <fullName evidence="2">Pilus assembly protein PilZ</fullName>
    </submittedName>
</protein>